<dbReference type="InterPro" id="IPR036852">
    <property type="entry name" value="Peptidase_S8/S53_dom_sf"/>
</dbReference>
<keyword evidence="4" id="KW-0720">Serine protease</keyword>
<keyword evidence="2" id="KW-0645">Protease</keyword>
<sequence length="806" mass="83298">MLAGMQWVAEQGASVVNVSIGGPDTAGVDIVEDAVNRLSAQYGTLFVIAAGNSGADSVESPSTADAALSVAAVDRQDAIAEFSSGGPRQGDLALKPEIAAPGTDIVAARSGQAPPENSDPVDDHYTRMSGTSMAAPHVAGAAALLAQAHPQWNGAQLKAALMGSSRALDGVALDRQGAGRVDLAAATAAPVVVDRGSLNVGRTLWPHEDDPAVDTVLTYQNTGKAAAAVTVTGALTGPGGSQAPAGMLTVTPASVTIPAGGTATVTVTVDTSVSTPDGRYTGQITATAGEHSARTLVSVFREPESYDVVVRVLDRHGAASNAYNSAITSWTGEQVRYAMTPDGYTTRLPAGDYTVGAVIATDPDTDQQTITMLARPRLRLNADATVVLDARTAGAVDITVPEPGAAPVMSLASYTTPGGDGLDYYFLYEGTGRLFLGQVGPAAKGSAFSSLVATHWARPDGTGSFWDTPYMYNVGIGTKGGVPTGLTRHLRARDLAVVHQSMRGFAGTAGALGSRVRGAFLSASVRSRLPAGRTDYFSGTDVTWETDFVDMGPLDKPTTVTFAAQTDRVYRAGKTYREEWNRAVFGPAFYARPAGSTSPAGVTRSGDEFSAYFSMLVDPVPGRWGVPKLKANGGGTALYRNGELVASSGLPGSVTATLPGEDAAYRLAAEIDRGESAQISTKVTGAWSFRSAHAAEPMTVLPLMTVRYAPALDAGYAAPAGRRFTIPVRVEHQAGSRAPAVTRLTVDVSYDDGATWHPAAVSGGGGNWRATVTHPAGGAHVSLRAVATDRAGNESTLTTIRAYLLR</sequence>
<keyword evidence="3" id="KW-0378">Hydrolase</keyword>
<comment type="caution">
    <text evidence="7">The sequence shown here is derived from an EMBL/GenBank/DDBJ whole genome shotgun (WGS) entry which is preliminary data.</text>
</comment>
<dbReference type="EMBL" id="BLPG01000001">
    <property type="protein sequence ID" value="GFJ94096.1"/>
    <property type="molecule type" value="Genomic_DNA"/>
</dbReference>
<comment type="similarity">
    <text evidence="1 5">Belongs to the peptidase S8 family.</text>
</comment>
<dbReference type="SUPFAM" id="SSF52743">
    <property type="entry name" value="Subtilisin-like"/>
    <property type="match status" value="1"/>
</dbReference>
<comment type="caution">
    <text evidence="5">Lacks conserved residue(s) required for the propagation of feature annotation.</text>
</comment>
<dbReference type="PANTHER" id="PTHR43806:SF11">
    <property type="entry name" value="CEREVISIN-RELATED"/>
    <property type="match status" value="1"/>
</dbReference>
<gene>
    <name evidence="7" type="ORF">Prum_077380</name>
</gene>
<dbReference type="GO" id="GO:0004252">
    <property type="term" value="F:serine-type endopeptidase activity"/>
    <property type="evidence" value="ECO:0007669"/>
    <property type="project" value="InterPro"/>
</dbReference>
<dbReference type="InterPro" id="IPR023828">
    <property type="entry name" value="Peptidase_S8_Ser-AS"/>
</dbReference>
<protein>
    <recommendedName>
        <fullName evidence="6">Peptidase S8/S53 domain-containing protein</fullName>
    </recommendedName>
</protein>
<dbReference type="InterPro" id="IPR013783">
    <property type="entry name" value="Ig-like_fold"/>
</dbReference>
<keyword evidence="8" id="KW-1185">Reference proteome</keyword>
<feature type="domain" description="Peptidase S8/S53" evidence="6">
    <location>
        <begin position="3"/>
        <end position="179"/>
    </location>
</feature>
<evidence type="ECO:0000313" key="8">
    <source>
        <dbReference type="Proteomes" id="UP000482960"/>
    </source>
</evidence>
<evidence type="ECO:0000259" key="6">
    <source>
        <dbReference type="Pfam" id="PF00082"/>
    </source>
</evidence>
<proteinExistence type="inferred from homology"/>
<evidence type="ECO:0000256" key="1">
    <source>
        <dbReference type="ARBA" id="ARBA00011073"/>
    </source>
</evidence>
<evidence type="ECO:0000256" key="5">
    <source>
        <dbReference type="PROSITE-ProRule" id="PRU01240"/>
    </source>
</evidence>
<evidence type="ECO:0000256" key="3">
    <source>
        <dbReference type="ARBA" id="ARBA00022801"/>
    </source>
</evidence>
<dbReference type="PANTHER" id="PTHR43806">
    <property type="entry name" value="PEPTIDASE S8"/>
    <property type="match status" value="1"/>
</dbReference>
<dbReference type="Gene3D" id="2.60.40.10">
    <property type="entry name" value="Immunoglobulins"/>
    <property type="match status" value="2"/>
</dbReference>
<dbReference type="GO" id="GO:0006508">
    <property type="term" value="P:proteolysis"/>
    <property type="evidence" value="ECO:0007669"/>
    <property type="project" value="UniProtKB-KW"/>
</dbReference>
<name>A0A6V8LIU8_9ACTN</name>
<reference evidence="7 8" key="2">
    <citation type="submission" date="2020-03" db="EMBL/GenBank/DDBJ databases">
        <authorList>
            <person name="Ichikawa N."/>
            <person name="Kimura A."/>
            <person name="Kitahashi Y."/>
            <person name="Uohara A."/>
        </authorList>
    </citation>
    <scope>NUCLEOTIDE SEQUENCE [LARGE SCALE GENOMIC DNA]</scope>
    <source>
        <strain evidence="7 8">NBRC 108638</strain>
    </source>
</reference>
<organism evidence="7 8">
    <name type="scientific">Phytohabitans rumicis</name>
    <dbReference type="NCBI Taxonomy" id="1076125"/>
    <lineage>
        <taxon>Bacteria</taxon>
        <taxon>Bacillati</taxon>
        <taxon>Actinomycetota</taxon>
        <taxon>Actinomycetes</taxon>
        <taxon>Micromonosporales</taxon>
        <taxon>Micromonosporaceae</taxon>
    </lineage>
</organism>
<dbReference type="Proteomes" id="UP000482960">
    <property type="component" value="Unassembled WGS sequence"/>
</dbReference>
<accession>A0A6V8LIU8</accession>
<dbReference type="GO" id="GO:0005975">
    <property type="term" value="P:carbohydrate metabolic process"/>
    <property type="evidence" value="ECO:0007669"/>
    <property type="project" value="UniProtKB-ARBA"/>
</dbReference>
<dbReference type="InterPro" id="IPR050131">
    <property type="entry name" value="Peptidase_S8_subtilisin-like"/>
</dbReference>
<evidence type="ECO:0000256" key="4">
    <source>
        <dbReference type="ARBA" id="ARBA00022825"/>
    </source>
</evidence>
<dbReference type="AlphaFoldDB" id="A0A6V8LIU8"/>
<dbReference type="Pfam" id="PF00082">
    <property type="entry name" value="Peptidase_S8"/>
    <property type="match status" value="1"/>
</dbReference>
<dbReference type="PROSITE" id="PS51892">
    <property type="entry name" value="SUBTILASE"/>
    <property type="match status" value="1"/>
</dbReference>
<dbReference type="InterPro" id="IPR000209">
    <property type="entry name" value="Peptidase_S8/S53_dom"/>
</dbReference>
<evidence type="ECO:0000313" key="7">
    <source>
        <dbReference type="EMBL" id="GFJ94096.1"/>
    </source>
</evidence>
<evidence type="ECO:0000256" key="2">
    <source>
        <dbReference type="ARBA" id="ARBA00022670"/>
    </source>
</evidence>
<reference evidence="7 8" key="1">
    <citation type="submission" date="2020-03" db="EMBL/GenBank/DDBJ databases">
        <title>Whole genome shotgun sequence of Phytohabitans rumicis NBRC 108638.</title>
        <authorList>
            <person name="Komaki H."/>
            <person name="Tamura T."/>
        </authorList>
    </citation>
    <scope>NUCLEOTIDE SEQUENCE [LARGE SCALE GENOMIC DNA]</scope>
    <source>
        <strain evidence="7 8">NBRC 108638</strain>
    </source>
</reference>
<dbReference type="PROSITE" id="PS00138">
    <property type="entry name" value="SUBTILASE_SER"/>
    <property type="match status" value="1"/>
</dbReference>
<dbReference type="Gene3D" id="3.40.50.200">
    <property type="entry name" value="Peptidase S8/S53 domain"/>
    <property type="match status" value="1"/>
</dbReference>